<dbReference type="PANTHER" id="PTHR22901">
    <property type="entry name" value="SIALATE O-ACETYLESTERASE"/>
    <property type="match status" value="1"/>
</dbReference>
<dbReference type="Gene3D" id="2.60.40.10">
    <property type="entry name" value="Immunoglobulins"/>
    <property type="match status" value="1"/>
</dbReference>
<protein>
    <submittedName>
        <fullName evidence="3">Putative sialic acid-specific 9-O-acetylesterase</fullName>
    </submittedName>
</protein>
<evidence type="ECO:0000256" key="1">
    <source>
        <dbReference type="ARBA" id="ARBA00022801"/>
    </source>
</evidence>
<dbReference type="GO" id="GO:0001681">
    <property type="term" value="F:sialate O-acetylesterase activity"/>
    <property type="evidence" value="ECO:0007669"/>
    <property type="project" value="InterPro"/>
</dbReference>
<feature type="domain" description="Sialate O-acetylesterase" evidence="2">
    <location>
        <begin position="435"/>
        <end position="534"/>
    </location>
</feature>
<keyword evidence="1" id="KW-0378">Hydrolase</keyword>
<dbReference type="PANTHER" id="PTHR22901:SF0">
    <property type="entry name" value="SIALATE O-ACETYLESTERASE"/>
    <property type="match status" value="1"/>
</dbReference>
<dbReference type="PROSITE" id="PS51257">
    <property type="entry name" value="PROKAR_LIPOPROTEIN"/>
    <property type="match status" value="1"/>
</dbReference>
<dbReference type="Gene3D" id="3.40.50.1110">
    <property type="entry name" value="SGNH hydrolase"/>
    <property type="match status" value="1"/>
</dbReference>
<dbReference type="InterPro" id="IPR036514">
    <property type="entry name" value="SGNH_hydro_sf"/>
</dbReference>
<dbReference type="Gene3D" id="2.60.120.260">
    <property type="entry name" value="Galactose-binding domain-like"/>
    <property type="match status" value="1"/>
</dbReference>
<dbReference type="InterPro" id="IPR008979">
    <property type="entry name" value="Galactose-bd-like_sf"/>
</dbReference>
<name>Q2YI71_9ZZZZ</name>
<proteinExistence type="predicted"/>
<reference evidence="3" key="1">
    <citation type="journal article" date="2005" name="Environ. Microbiol.">
        <title>Novel hydrolase diversity retrieved from a metagenome library of bovine rumen microflora.</title>
        <authorList>
            <person name="Ferrer M."/>
            <person name="Golyshina O.V."/>
            <person name="Chernikova T.N."/>
            <person name="Khachane A.N."/>
            <person name="Reyes-Duarte D."/>
            <person name="Santos V.A.P.M.D."/>
            <person name="Strompl C."/>
            <person name="Elborough K."/>
            <person name="Jarvis G."/>
            <person name="Neef A."/>
            <person name="Yakimov M.M."/>
            <person name="Timmis K.N."/>
            <person name="Golyshin P.N."/>
        </authorList>
    </citation>
    <scope>NUCLEOTIDE SEQUENCE</scope>
</reference>
<dbReference type="SUPFAM" id="SSF49785">
    <property type="entry name" value="Galactose-binding domain-like"/>
    <property type="match status" value="1"/>
</dbReference>
<dbReference type="InterPro" id="IPR005181">
    <property type="entry name" value="SASA"/>
</dbReference>
<accession>Q2YI71</accession>
<dbReference type="EMBL" id="AM050335">
    <property type="protein sequence ID" value="CAJ19132.1"/>
    <property type="molecule type" value="Genomic_DNA"/>
</dbReference>
<dbReference type="InterPro" id="IPR039329">
    <property type="entry name" value="SIAE"/>
</dbReference>
<dbReference type="AlphaFoldDB" id="Q2YI71"/>
<dbReference type="SUPFAM" id="SSF52266">
    <property type="entry name" value="SGNH hydrolase"/>
    <property type="match status" value="1"/>
</dbReference>
<evidence type="ECO:0000259" key="2">
    <source>
        <dbReference type="Pfam" id="PF03629"/>
    </source>
</evidence>
<dbReference type="GO" id="GO:0005975">
    <property type="term" value="P:carbohydrate metabolic process"/>
    <property type="evidence" value="ECO:0007669"/>
    <property type="project" value="TreeGrafter"/>
</dbReference>
<organism evidence="3">
    <name type="scientific">unidentified microorganism</name>
    <dbReference type="NCBI Taxonomy" id="81726"/>
    <lineage>
        <taxon>unclassified sequences</taxon>
        <taxon>environmental samples</taxon>
    </lineage>
</organism>
<dbReference type="Pfam" id="PF03629">
    <property type="entry name" value="SASA"/>
    <property type="match status" value="2"/>
</dbReference>
<feature type="domain" description="Sialate O-acetylesterase" evidence="2">
    <location>
        <begin position="101"/>
        <end position="227"/>
    </location>
</feature>
<sequence length="659" mass="74751">MNKRQTLLWVSAMACAFEMNAKVTLPQLFQDGMVLQREKTIPVWGKADAGEAVSVTLNKKTCQTTATADGRWRVDLPKMKAGGPYILTVNDVELKDVFIGDVWLLSGQSNIDVTVERVYPWYTTDIDNYKNPKIRLFRVQNETDTHGVRDDIRPTTINWKPVNRENAWLFSAMGYFLGRRMYEKTHVAQGIIVNSWGGTPIEAWLSADSLNQHYPMLVEKTRLYQNDDYVRTQQRANMLMSQQWNKLLEERDPGKKTDFTAIDYNDSKWTKVNQYSMEWAKKGNRGIIGTIWLRQHVTIDKDHSGKPARLLLGTLFDSDVTYLNGKQIGTTGYQYPPRRYDIPEGLLREGDNVITVRFINKYGTAHFIPEKPYLIAFGDDRKSMNPMPKDVVPLSETWLHHAGAEMLSCPSADVSLQNLPTTLYNAVLYPLAPYALSGVVWYQGESNTGNPRPYEHYLTMLVTGWRQLWQQPDLPFTIVQLANHDGRQQTGNPSPLTPQIEPQPNSGWAQLREAQRLVAKKLDNVELASAIDLGEPVDIHPLRKREVAERIGLCFDRTVYHDKKVKLMPEIVGTNIDGRTVTLTFDQPLRPNLALCEFEVAGSDGHFSNAAARAVGNTVIIDSPIDNPVRVRHAWKDNPIQLNAYSQTGLPIGPFEISL</sequence>
<dbReference type="InterPro" id="IPR013783">
    <property type="entry name" value="Ig-like_fold"/>
</dbReference>
<evidence type="ECO:0000313" key="3">
    <source>
        <dbReference type="EMBL" id="CAJ19132.1"/>
    </source>
</evidence>